<protein>
    <recommendedName>
        <fullName evidence="4">Reverse transcriptase domain-containing protein</fullName>
    </recommendedName>
</protein>
<gene>
    <name evidence="2" type="ORF">LSAT_V11C100034450</name>
</gene>
<dbReference type="AlphaFoldDB" id="A0A9R1XSY2"/>
<proteinExistence type="predicted"/>
<reference evidence="2 3" key="1">
    <citation type="journal article" date="2017" name="Nat. Commun.">
        <title>Genome assembly with in vitro proximity ligation data and whole-genome triplication in lettuce.</title>
        <authorList>
            <person name="Reyes-Chin-Wo S."/>
            <person name="Wang Z."/>
            <person name="Yang X."/>
            <person name="Kozik A."/>
            <person name="Arikit S."/>
            <person name="Song C."/>
            <person name="Xia L."/>
            <person name="Froenicke L."/>
            <person name="Lavelle D.O."/>
            <person name="Truco M.J."/>
            <person name="Xia R."/>
            <person name="Zhu S."/>
            <person name="Xu C."/>
            <person name="Xu H."/>
            <person name="Xu X."/>
            <person name="Cox K."/>
            <person name="Korf I."/>
            <person name="Meyers B.C."/>
            <person name="Michelmore R.W."/>
        </authorList>
    </citation>
    <scope>NUCLEOTIDE SEQUENCE [LARGE SCALE GENOMIC DNA]</scope>
    <source>
        <strain evidence="3">cv. Salinas</strain>
        <tissue evidence="2">Seedlings</tissue>
    </source>
</reference>
<name>A0A9R1XSY2_LACSA</name>
<dbReference type="EMBL" id="NBSK02000001">
    <property type="protein sequence ID" value="KAJ0226270.1"/>
    <property type="molecule type" value="Genomic_DNA"/>
</dbReference>
<sequence length="467" mass="53457">MVCNNFINLFLSTFATALPRELSDHCPIILQTTLPNFGKPPLILFNTWLGREGFDNIVKKGNIEPHSTPKEVKELQEIKRRVREIDLLAEERILTEQEICGRRTSFQKIAEIEKAAALDIKQRAKIKWLIDRDENLAFFHGFVNNKRRKNKIAGLLIDNNWITEPEPIKDEILNFYRKKFQEKPKFSSTKFSTLDTVTNASLEAPFTLEELVFGERWRGWIKNCLRSSTLSVLVNRSPTSKFEMRRAIRQGDPLSPFFDENIKNLARILRCFHVASGLKVNFKTSRVLGIGIEHQEVISLAEPLGYEPSRLLFSYLGVSVGANMKLKRHWTPIIEKFQTRLNIWKSKTLSLGGRLTLTRVLLGSLSTFYFSLFVAPIGNKKEILMGGGDRSIEKKINWVSWEKVTAPREADGLGLGSLKALNLSLIVKWLWRLKTDGSTLWSMVIKGIHNLYNKPADRISYGAISLE</sequence>
<accession>A0A9R1XSY2</accession>
<keyword evidence="1" id="KW-0732">Signal</keyword>
<organism evidence="2 3">
    <name type="scientific">Lactuca sativa</name>
    <name type="common">Garden lettuce</name>
    <dbReference type="NCBI Taxonomy" id="4236"/>
    <lineage>
        <taxon>Eukaryota</taxon>
        <taxon>Viridiplantae</taxon>
        <taxon>Streptophyta</taxon>
        <taxon>Embryophyta</taxon>
        <taxon>Tracheophyta</taxon>
        <taxon>Spermatophyta</taxon>
        <taxon>Magnoliopsida</taxon>
        <taxon>eudicotyledons</taxon>
        <taxon>Gunneridae</taxon>
        <taxon>Pentapetalae</taxon>
        <taxon>asterids</taxon>
        <taxon>campanulids</taxon>
        <taxon>Asterales</taxon>
        <taxon>Asteraceae</taxon>
        <taxon>Cichorioideae</taxon>
        <taxon>Cichorieae</taxon>
        <taxon>Lactucinae</taxon>
        <taxon>Lactuca</taxon>
    </lineage>
</organism>
<comment type="caution">
    <text evidence="2">The sequence shown here is derived from an EMBL/GenBank/DDBJ whole genome shotgun (WGS) entry which is preliminary data.</text>
</comment>
<feature type="signal peptide" evidence="1">
    <location>
        <begin position="1"/>
        <end position="17"/>
    </location>
</feature>
<evidence type="ECO:0000256" key="1">
    <source>
        <dbReference type="SAM" id="SignalP"/>
    </source>
</evidence>
<keyword evidence="3" id="KW-1185">Reference proteome</keyword>
<feature type="chain" id="PRO_5040162849" description="Reverse transcriptase domain-containing protein" evidence="1">
    <location>
        <begin position="18"/>
        <end position="467"/>
    </location>
</feature>
<dbReference type="PANTHER" id="PTHR33116">
    <property type="entry name" value="REVERSE TRANSCRIPTASE ZINC-BINDING DOMAIN-CONTAINING PROTEIN-RELATED-RELATED"/>
    <property type="match status" value="1"/>
</dbReference>
<evidence type="ECO:0000313" key="2">
    <source>
        <dbReference type="EMBL" id="KAJ0226270.1"/>
    </source>
</evidence>
<evidence type="ECO:0000313" key="3">
    <source>
        <dbReference type="Proteomes" id="UP000235145"/>
    </source>
</evidence>
<dbReference type="PANTHER" id="PTHR33116:SF79">
    <property type="entry name" value="REVERSE TRANSCRIPTASE DOMAIN, ZINC FINGER, CCHC-TYPE-RELATED"/>
    <property type="match status" value="1"/>
</dbReference>
<dbReference type="Proteomes" id="UP000235145">
    <property type="component" value="Unassembled WGS sequence"/>
</dbReference>
<evidence type="ECO:0008006" key="4">
    <source>
        <dbReference type="Google" id="ProtNLM"/>
    </source>
</evidence>